<evidence type="ECO:0000313" key="1">
    <source>
        <dbReference type="EMBL" id="KAK7341630.1"/>
    </source>
</evidence>
<name>A0AAN9QL52_PHACN</name>
<dbReference type="Proteomes" id="UP001374584">
    <property type="component" value="Unassembled WGS sequence"/>
</dbReference>
<accession>A0AAN9QL52</accession>
<dbReference type="EMBL" id="JAYMYR010000009">
    <property type="protein sequence ID" value="KAK7341630.1"/>
    <property type="molecule type" value="Genomic_DNA"/>
</dbReference>
<reference evidence="1 2" key="1">
    <citation type="submission" date="2024-01" db="EMBL/GenBank/DDBJ databases">
        <title>The genomes of 5 underutilized Papilionoideae crops provide insights into root nodulation and disease resistanc.</title>
        <authorList>
            <person name="Jiang F."/>
        </authorList>
    </citation>
    <scope>NUCLEOTIDE SEQUENCE [LARGE SCALE GENOMIC DNA]</scope>
    <source>
        <strain evidence="1">JINMINGXINNONG_FW02</strain>
        <tissue evidence="1">Leaves</tissue>
    </source>
</reference>
<comment type="caution">
    <text evidence="1">The sequence shown here is derived from an EMBL/GenBank/DDBJ whole genome shotgun (WGS) entry which is preliminary data.</text>
</comment>
<evidence type="ECO:0000313" key="2">
    <source>
        <dbReference type="Proteomes" id="UP001374584"/>
    </source>
</evidence>
<keyword evidence="2" id="KW-1185">Reference proteome</keyword>
<organism evidence="1 2">
    <name type="scientific">Phaseolus coccineus</name>
    <name type="common">Scarlet runner bean</name>
    <name type="synonym">Phaseolus multiflorus</name>
    <dbReference type="NCBI Taxonomy" id="3886"/>
    <lineage>
        <taxon>Eukaryota</taxon>
        <taxon>Viridiplantae</taxon>
        <taxon>Streptophyta</taxon>
        <taxon>Embryophyta</taxon>
        <taxon>Tracheophyta</taxon>
        <taxon>Spermatophyta</taxon>
        <taxon>Magnoliopsida</taxon>
        <taxon>eudicotyledons</taxon>
        <taxon>Gunneridae</taxon>
        <taxon>Pentapetalae</taxon>
        <taxon>rosids</taxon>
        <taxon>fabids</taxon>
        <taxon>Fabales</taxon>
        <taxon>Fabaceae</taxon>
        <taxon>Papilionoideae</taxon>
        <taxon>50 kb inversion clade</taxon>
        <taxon>NPAAA clade</taxon>
        <taxon>indigoferoid/millettioid clade</taxon>
        <taxon>Phaseoleae</taxon>
        <taxon>Phaseolus</taxon>
    </lineage>
</organism>
<sequence length="144" mass="16195">MENHTYSEASCPCTCRIPKQKTITDQFVASVAKIKQNFIAVFFVLQLKWKPDEGIVVLSLKCWVPSSELQQLQLQGLGEAMEYLMVKIMILATVPLYSLAVDIPLVRQVVSKYNVSCILVFWDSSVDSGNNNALHTTMKRNCPP</sequence>
<protein>
    <submittedName>
        <fullName evidence="1">Uncharacterized protein</fullName>
    </submittedName>
</protein>
<gene>
    <name evidence="1" type="ORF">VNO80_24567</name>
</gene>
<dbReference type="AlphaFoldDB" id="A0AAN9QL52"/>
<proteinExistence type="predicted"/>